<reference evidence="1" key="1">
    <citation type="submission" date="2023-04" db="EMBL/GenBank/DDBJ databases">
        <title>Ambrosiozyma monospora NBRC 10751.</title>
        <authorList>
            <person name="Ichikawa N."/>
            <person name="Sato H."/>
            <person name="Tonouchi N."/>
        </authorList>
    </citation>
    <scope>NUCLEOTIDE SEQUENCE</scope>
    <source>
        <strain evidence="1">NBRC 10751</strain>
    </source>
</reference>
<evidence type="ECO:0000313" key="2">
    <source>
        <dbReference type="Proteomes" id="UP001165064"/>
    </source>
</evidence>
<sequence length="483" mass="55002">MALQMAHKTPLKHEDIWTLEATDHSYPVLLDFHNKPQNKRFTRRLFDQLKWELALQFGFAAISTSAIFVPPICMKNILEYLENPDLISTKSAWLYAFLMFASGAVAVIFRGRCLFIGRRVSVHINSILIGELYSKGMRRTFMRLHEKDEKEDDDNKITDSSNDVNQNVPDEKPKYEKKNKDLGSIINLMSVDTNRVSELSSYLFNLVEIAIMFAMSLTLLYGLLGWPSFAGLVCVLITSPLNYKFSSYKATYDLQIMKITDKRIQKLNEVLQNIRVIKFLGWETRFGQQILEIRNQELHILRLSNFLSMCINVLFQLSPTIISFAAFYSYAVFLGRPLTAPIAFTSLSLFKMLEGPVTHLGGFVAWIIRANVSLNRVDEFFSEAETTKYDQLTKPGTSTSPKVGFENATFAWDSEEDATFKLHDLNISFKVGKLNLIVGPTASGKSSLLLALLGEMNLIEETTSFLLRLLTRRDTMMLLTPVD</sequence>
<protein>
    <submittedName>
        <fullName evidence="1">Unnamed protein product</fullName>
    </submittedName>
</protein>
<organism evidence="1 2">
    <name type="scientific">Ambrosiozyma monospora</name>
    <name type="common">Yeast</name>
    <name type="synonym">Endomycopsis monosporus</name>
    <dbReference type="NCBI Taxonomy" id="43982"/>
    <lineage>
        <taxon>Eukaryota</taxon>
        <taxon>Fungi</taxon>
        <taxon>Dikarya</taxon>
        <taxon>Ascomycota</taxon>
        <taxon>Saccharomycotina</taxon>
        <taxon>Pichiomycetes</taxon>
        <taxon>Pichiales</taxon>
        <taxon>Pichiaceae</taxon>
        <taxon>Ambrosiozyma</taxon>
    </lineage>
</organism>
<name>A0ACB5SY32_AMBMO</name>
<accession>A0ACB5SY32</accession>
<proteinExistence type="predicted"/>
<evidence type="ECO:0000313" key="1">
    <source>
        <dbReference type="EMBL" id="GME76483.1"/>
    </source>
</evidence>
<comment type="caution">
    <text evidence="1">The sequence shown here is derived from an EMBL/GenBank/DDBJ whole genome shotgun (WGS) entry which is preliminary data.</text>
</comment>
<gene>
    <name evidence="1" type="ORF">Amon02_000262800</name>
</gene>
<keyword evidence="2" id="KW-1185">Reference proteome</keyword>
<dbReference type="Proteomes" id="UP001165064">
    <property type="component" value="Unassembled WGS sequence"/>
</dbReference>
<dbReference type="EMBL" id="BSXS01001543">
    <property type="protein sequence ID" value="GME76483.1"/>
    <property type="molecule type" value="Genomic_DNA"/>
</dbReference>